<dbReference type="PANTHER" id="PTHR47331">
    <property type="entry name" value="PHD-TYPE DOMAIN-CONTAINING PROTEIN"/>
    <property type="match status" value="1"/>
</dbReference>
<accession>A0A2B4SG77</accession>
<dbReference type="Proteomes" id="UP000225706">
    <property type="component" value="Unassembled WGS sequence"/>
</dbReference>
<dbReference type="OrthoDB" id="5989138at2759"/>
<evidence type="ECO:0000313" key="3">
    <source>
        <dbReference type="Proteomes" id="UP000225706"/>
    </source>
</evidence>
<evidence type="ECO:0000256" key="1">
    <source>
        <dbReference type="SAM" id="MobiDB-lite"/>
    </source>
</evidence>
<dbReference type="AlphaFoldDB" id="A0A2B4SG77"/>
<feature type="compositionally biased region" description="Pro residues" evidence="1">
    <location>
        <begin position="323"/>
        <end position="337"/>
    </location>
</feature>
<feature type="compositionally biased region" description="Basic residues" evidence="1">
    <location>
        <begin position="367"/>
        <end position="386"/>
    </location>
</feature>
<feature type="region of interest" description="Disordered" evidence="1">
    <location>
        <begin position="320"/>
        <end position="393"/>
    </location>
</feature>
<dbReference type="Pfam" id="PF03564">
    <property type="entry name" value="DUF1759"/>
    <property type="match status" value="1"/>
</dbReference>
<dbReference type="InterPro" id="IPR005312">
    <property type="entry name" value="DUF1759"/>
</dbReference>
<proteinExistence type="predicted"/>
<dbReference type="EMBL" id="LSMT01000094">
    <property type="protein sequence ID" value="PFX27830.1"/>
    <property type="molecule type" value="Genomic_DNA"/>
</dbReference>
<comment type="caution">
    <text evidence="2">The sequence shown here is derived from an EMBL/GenBank/DDBJ whole genome shotgun (WGS) entry which is preliminary data.</text>
</comment>
<evidence type="ECO:0000313" key="2">
    <source>
        <dbReference type="EMBL" id="PFX27830.1"/>
    </source>
</evidence>
<dbReference type="PANTHER" id="PTHR47331:SF6">
    <property type="entry name" value="DOUBLECORTIN DOMAIN-CONTAINING PROTEIN"/>
    <property type="match status" value="1"/>
</dbReference>
<reference evidence="3" key="1">
    <citation type="journal article" date="2017" name="bioRxiv">
        <title>Comparative analysis of the genomes of Stylophora pistillata and Acropora digitifera provides evidence for extensive differences between species of corals.</title>
        <authorList>
            <person name="Voolstra C.R."/>
            <person name="Li Y."/>
            <person name="Liew Y.J."/>
            <person name="Baumgarten S."/>
            <person name="Zoccola D."/>
            <person name="Flot J.-F."/>
            <person name="Tambutte S."/>
            <person name="Allemand D."/>
            <person name="Aranda M."/>
        </authorList>
    </citation>
    <scope>NUCLEOTIDE SEQUENCE [LARGE SCALE GENOMIC DNA]</scope>
</reference>
<organism evidence="2 3">
    <name type="scientific">Stylophora pistillata</name>
    <name type="common">Smooth cauliflower coral</name>
    <dbReference type="NCBI Taxonomy" id="50429"/>
    <lineage>
        <taxon>Eukaryota</taxon>
        <taxon>Metazoa</taxon>
        <taxon>Cnidaria</taxon>
        <taxon>Anthozoa</taxon>
        <taxon>Hexacorallia</taxon>
        <taxon>Scleractinia</taxon>
        <taxon>Astrocoeniina</taxon>
        <taxon>Pocilloporidae</taxon>
        <taxon>Stylophora</taxon>
    </lineage>
</organism>
<protein>
    <submittedName>
        <fullName evidence="2">Uncharacterized protein</fullName>
    </submittedName>
</protein>
<name>A0A2B4SG77_STYPI</name>
<keyword evidence="3" id="KW-1185">Reference proteome</keyword>
<sequence>MAENLPKIQASRGGYRSHLTQTLKKADIILNKESPTEVHLISMKNILEQLLRKKNILREMDEKIATLLELSDDREKEIFDSKVEQEEIDKTSWQITQLVGDASRVVAGFPLTNDNYEQAVNLFRERFGQPNKMISAHMQALQDLPHPTYQLSSLQLFYDTMENHVRRLDSLGRSHETYRNLLVPIVLGKLPSDMRTNLACDHDSTGWRFQQLRESILKQIGILQVGVHTNLPKGTLPGTSATVTNTFLTLEAHGKDRSGSSAVFRMPWLVELGPRQLTHEILSTFMAEVTAIVNARPIAALPSDLNDPQPLSPAMLLTMKTRPPGPPPGQLPVPGPVREPVLEEGPVPSRSALVTVAPRVPLEPPAKKKVVRRPKRPGPRRRRPHEGRRPESQ</sequence>
<gene>
    <name evidence="2" type="ORF">AWC38_SpisGene7462</name>
</gene>